<dbReference type="Proteomes" id="UP000032578">
    <property type="component" value="Unassembled WGS sequence"/>
</dbReference>
<dbReference type="AlphaFoldDB" id="A0A0D7WCY1"/>
<feature type="signal peptide" evidence="1">
    <location>
        <begin position="1"/>
        <end position="18"/>
    </location>
</feature>
<evidence type="ECO:0008006" key="4">
    <source>
        <dbReference type="Google" id="ProtNLM"/>
    </source>
</evidence>
<dbReference type="OrthoDB" id="725917at2"/>
<dbReference type="PATRIC" id="fig|1435349.4.peg.100"/>
<dbReference type="EMBL" id="JTDW01000001">
    <property type="protein sequence ID" value="KJD36971.1"/>
    <property type="molecule type" value="Genomic_DNA"/>
</dbReference>
<dbReference type="PROSITE" id="PS51257">
    <property type="entry name" value="PROKAR_LIPOPROTEIN"/>
    <property type="match status" value="1"/>
</dbReference>
<dbReference type="InterPro" id="IPR011990">
    <property type="entry name" value="TPR-like_helical_dom_sf"/>
</dbReference>
<evidence type="ECO:0000313" key="3">
    <source>
        <dbReference type="Proteomes" id="UP000032578"/>
    </source>
</evidence>
<evidence type="ECO:0000256" key="1">
    <source>
        <dbReference type="SAM" id="SignalP"/>
    </source>
</evidence>
<protein>
    <recommendedName>
        <fullName evidence="4">SusD/RagB family nutrient-binding outer membrane lipoprotein</fullName>
    </recommendedName>
</protein>
<evidence type="ECO:0000313" key="2">
    <source>
        <dbReference type="EMBL" id="KJD36971.1"/>
    </source>
</evidence>
<reference evidence="2 3" key="1">
    <citation type="submission" date="2014-11" db="EMBL/GenBank/DDBJ databases">
        <title>Tamlana sedimentorum sp. nov., isolated from shallow sand sediments of the Sea of Japan.</title>
        <authorList>
            <person name="Romanenko L.A."/>
        </authorList>
    </citation>
    <scope>NUCLEOTIDE SEQUENCE [LARGE SCALE GENOMIC DNA]</scope>
    <source>
        <strain evidence="2 3">JCM 19808</strain>
    </source>
</reference>
<dbReference type="STRING" id="1435349.PW52_00485"/>
<keyword evidence="1" id="KW-0732">Signal</keyword>
<name>A0A0D7WCY1_9FLAO</name>
<dbReference type="Gene3D" id="1.25.40.390">
    <property type="match status" value="1"/>
</dbReference>
<accession>A0A0D7WCY1</accession>
<keyword evidence="3" id="KW-1185">Reference proteome</keyword>
<feature type="chain" id="PRO_5002325600" description="SusD/RagB family nutrient-binding outer membrane lipoprotein" evidence="1">
    <location>
        <begin position="19"/>
        <end position="522"/>
    </location>
</feature>
<dbReference type="Pfam" id="PF12771">
    <property type="entry name" value="SusD-like_2"/>
    <property type="match status" value="1"/>
</dbReference>
<proteinExistence type="predicted"/>
<dbReference type="InterPro" id="IPR041662">
    <property type="entry name" value="SusD-like_2"/>
</dbReference>
<dbReference type="SUPFAM" id="SSF48452">
    <property type="entry name" value="TPR-like"/>
    <property type="match status" value="1"/>
</dbReference>
<organism evidence="2 3">
    <name type="scientific">Neotamlana sedimentorum</name>
    <dbReference type="NCBI Taxonomy" id="1435349"/>
    <lineage>
        <taxon>Bacteria</taxon>
        <taxon>Pseudomonadati</taxon>
        <taxon>Bacteroidota</taxon>
        <taxon>Flavobacteriia</taxon>
        <taxon>Flavobacteriales</taxon>
        <taxon>Flavobacteriaceae</taxon>
        <taxon>Neotamlana</taxon>
    </lineage>
</organism>
<sequence>MNYLKKILTIGLISLVLACTSDFEEINTNPNRTNVGDIQASGMFEPLLYNGINAWQYYTWFWNNELIQFTAFTGGTTRQEHRYFIGDQDWQNVWNTYARYTNNALHMYDLSVAENDESLQAIALTLKVLYMSNLSDMYGDVPYSEAFQVREGGTAEPKFDSQKEVYLQMFNDLETANSLYAENPVFIKPALDGMYGGNMEQWKKFNNALYLRLLCRVSGRAEMNTAALITKIINNPSEYPIFESNADNATVQFSGADPYRSEFANTNENGFTSSGRKLTEQLIKMTVITDDFGNQTYEDPRLAIYGKKNPNYLVNGENLWKGTVAGCTEAEQSEVDAGTSWLNTAVFCRAETPASYMDFAEVQFILAEAALKGNIPGGEEQAKEYYESAVTASIEKWAELGVFSEVPVEISEEQINTFLTSELASWDAATNKEALIANQKYLALFWIGMEAYHEYRRTGYPELTIGRGAVFNDYILPTRFAYPNTTMATNNANAQEALTRMNGENDMKTPVWWSLQAIESGN</sequence>
<comment type="caution">
    <text evidence="2">The sequence shown here is derived from an EMBL/GenBank/DDBJ whole genome shotgun (WGS) entry which is preliminary data.</text>
</comment>
<gene>
    <name evidence="2" type="ORF">PW52_00485</name>
</gene>
<dbReference type="RefSeq" id="WP_044630967.1">
    <property type="nucleotide sequence ID" value="NZ_JTDW01000001.1"/>
</dbReference>